<keyword evidence="1" id="KW-0472">Membrane</keyword>
<dbReference type="Proteomes" id="UP000050326">
    <property type="component" value="Unassembled WGS sequence"/>
</dbReference>
<gene>
    <name evidence="2" type="ORF">OXPF_18950</name>
</gene>
<organism evidence="2 3">
    <name type="scientific">Oxobacter pfennigii</name>
    <dbReference type="NCBI Taxonomy" id="36849"/>
    <lineage>
        <taxon>Bacteria</taxon>
        <taxon>Bacillati</taxon>
        <taxon>Bacillota</taxon>
        <taxon>Clostridia</taxon>
        <taxon>Eubacteriales</taxon>
        <taxon>Clostridiaceae</taxon>
        <taxon>Oxobacter</taxon>
    </lineage>
</organism>
<reference evidence="2 3" key="1">
    <citation type="submission" date="2015-09" db="EMBL/GenBank/DDBJ databases">
        <title>Genome sequence of Oxobacter pfennigii DSM 3222.</title>
        <authorList>
            <person name="Poehlein A."/>
            <person name="Bengelsdorf F.R."/>
            <person name="Schiel-Bengelsdorf B."/>
            <person name="Duerre P."/>
            <person name="Daniel R."/>
        </authorList>
    </citation>
    <scope>NUCLEOTIDE SEQUENCE [LARGE SCALE GENOMIC DNA]</scope>
    <source>
        <strain evidence="2 3">DSM 3222</strain>
    </source>
</reference>
<proteinExistence type="predicted"/>
<keyword evidence="1" id="KW-0812">Transmembrane</keyword>
<feature type="transmembrane region" description="Helical" evidence="1">
    <location>
        <begin position="120"/>
        <end position="142"/>
    </location>
</feature>
<dbReference type="EMBL" id="LKET01000029">
    <property type="protein sequence ID" value="KPU44809.1"/>
    <property type="molecule type" value="Genomic_DNA"/>
</dbReference>
<dbReference type="OrthoDB" id="1724157at2"/>
<evidence type="ECO:0000256" key="1">
    <source>
        <dbReference type="SAM" id="Phobius"/>
    </source>
</evidence>
<dbReference type="RefSeq" id="WP_054874930.1">
    <property type="nucleotide sequence ID" value="NZ_LKET01000029.1"/>
</dbReference>
<protein>
    <submittedName>
        <fullName evidence="2">Uncharacterized protein</fullName>
    </submittedName>
</protein>
<feature type="transmembrane region" description="Helical" evidence="1">
    <location>
        <begin position="60"/>
        <end position="78"/>
    </location>
</feature>
<accession>A0A0P8WAR0</accession>
<keyword evidence="1" id="KW-1133">Transmembrane helix</keyword>
<name>A0A0P8WAR0_9CLOT</name>
<feature type="transmembrane region" description="Helical" evidence="1">
    <location>
        <begin position="90"/>
        <end position="108"/>
    </location>
</feature>
<keyword evidence="3" id="KW-1185">Reference proteome</keyword>
<sequence length="150" mass="17473">MDWVILFTTSWILFFILKGWENLKLTIWSGILAVVLQMLVDTNAMTHQLYKIHNCSLKLYGTSVFFVLGPVFVIGMLICKFHPMKRRFRMVNIIVLTILYSAQEYLLLIRGSLEYMNWHFYDSIIVNTAAMVVISWFDIVVLNRNSDGGI</sequence>
<evidence type="ECO:0000313" key="3">
    <source>
        <dbReference type="Proteomes" id="UP000050326"/>
    </source>
</evidence>
<dbReference type="AlphaFoldDB" id="A0A0P8WAR0"/>
<evidence type="ECO:0000313" key="2">
    <source>
        <dbReference type="EMBL" id="KPU44809.1"/>
    </source>
</evidence>
<comment type="caution">
    <text evidence="2">The sequence shown here is derived from an EMBL/GenBank/DDBJ whole genome shotgun (WGS) entry which is preliminary data.</text>
</comment>
<feature type="transmembrane region" description="Helical" evidence="1">
    <location>
        <begin position="23"/>
        <end position="40"/>
    </location>
</feature>